<feature type="compositionally biased region" description="Basic and acidic residues" evidence="1">
    <location>
        <begin position="10"/>
        <end position="21"/>
    </location>
</feature>
<name>A0A6N1VFI6_9HYPH</name>
<evidence type="ECO:0000313" key="2">
    <source>
        <dbReference type="EMBL" id="QKV19604.1"/>
    </source>
</evidence>
<keyword evidence="3" id="KW-1185">Reference proteome</keyword>
<dbReference type="EMBL" id="CP054836">
    <property type="protein sequence ID" value="QKV19604.1"/>
    <property type="molecule type" value="Genomic_DNA"/>
</dbReference>
<proteinExistence type="predicted"/>
<reference evidence="2 3" key="1">
    <citation type="submission" date="2020-06" db="EMBL/GenBank/DDBJ databases">
        <title>Oricola thermophila sp. nov. isolated from a tidal sediments.</title>
        <authorList>
            <person name="Kwon K.K."/>
            <person name="Yang S.-H."/>
            <person name="Park M.-J."/>
        </authorList>
    </citation>
    <scope>NUCLEOTIDE SEQUENCE [LARGE SCALE GENOMIC DNA]</scope>
    <source>
        <strain evidence="2 3">MEBiC13590</strain>
    </source>
</reference>
<dbReference type="RefSeq" id="WP_175277496.1">
    <property type="nucleotide sequence ID" value="NZ_CP054836.1"/>
</dbReference>
<evidence type="ECO:0000256" key="1">
    <source>
        <dbReference type="SAM" id="MobiDB-lite"/>
    </source>
</evidence>
<feature type="region of interest" description="Disordered" evidence="1">
    <location>
        <begin position="1"/>
        <end position="21"/>
    </location>
</feature>
<dbReference type="KEGG" id="orm:HTY61_14665"/>
<sequence length="115" mass="12927">MSISFEDFEKEFASDGPDKRTEAEIHQSELVAVLVQELSLIARDIEDVPIATEELTRDQIVALQKIDFCRQRLIEVAKIMQNAFGDATPSSLHDLEEILTDVGLEHTLAAFRKQG</sequence>
<dbReference type="Proteomes" id="UP000509367">
    <property type="component" value="Chromosome"/>
</dbReference>
<organism evidence="2 3">
    <name type="scientific">Oricola thermophila</name>
    <dbReference type="NCBI Taxonomy" id="2742145"/>
    <lineage>
        <taxon>Bacteria</taxon>
        <taxon>Pseudomonadati</taxon>
        <taxon>Pseudomonadota</taxon>
        <taxon>Alphaproteobacteria</taxon>
        <taxon>Hyphomicrobiales</taxon>
        <taxon>Ahrensiaceae</taxon>
        <taxon>Oricola</taxon>
    </lineage>
</organism>
<gene>
    <name evidence="2" type="ORF">HTY61_14665</name>
</gene>
<protein>
    <submittedName>
        <fullName evidence="2">Uncharacterized protein</fullName>
    </submittedName>
</protein>
<accession>A0A6N1VFI6</accession>
<evidence type="ECO:0000313" key="3">
    <source>
        <dbReference type="Proteomes" id="UP000509367"/>
    </source>
</evidence>
<dbReference type="AlphaFoldDB" id="A0A6N1VFI6"/>